<dbReference type="PROSITE" id="PS51257">
    <property type="entry name" value="PROKAR_LIPOPROTEIN"/>
    <property type="match status" value="1"/>
</dbReference>
<evidence type="ECO:0000256" key="1">
    <source>
        <dbReference type="SAM" id="Phobius"/>
    </source>
</evidence>
<feature type="transmembrane region" description="Helical" evidence="1">
    <location>
        <begin position="6"/>
        <end position="24"/>
    </location>
</feature>
<evidence type="ECO:0000313" key="2">
    <source>
        <dbReference type="EMBL" id="DAD72594.1"/>
    </source>
</evidence>
<dbReference type="EMBL" id="BK015902">
    <property type="protein sequence ID" value="DAD72594.1"/>
    <property type="molecule type" value="Genomic_DNA"/>
</dbReference>
<keyword evidence="1" id="KW-1133">Transmembrane helix</keyword>
<keyword evidence="1" id="KW-0812">Transmembrane</keyword>
<keyword evidence="1" id="KW-0472">Membrane</keyword>
<accession>A0A8S5LRM8</accession>
<feature type="transmembrane region" description="Helical" evidence="1">
    <location>
        <begin position="93"/>
        <end position="111"/>
    </location>
</feature>
<name>A0A8S5LRM8_9CAUD</name>
<sequence>MIGLNKICFWLMASMPWIMLACLFTDRERLTSKRYWWYLPPSILSLLTAIAVGLPQIIDKWFGGFGCWCTLIFTFICAYHDEMEGHENLHSKLICLSMICTVFAMICWCVSCL</sequence>
<protein>
    <submittedName>
        <fullName evidence="2">Uncharacterized protein</fullName>
    </submittedName>
</protein>
<feature type="transmembrane region" description="Helical" evidence="1">
    <location>
        <begin position="36"/>
        <end position="55"/>
    </location>
</feature>
<proteinExistence type="predicted"/>
<feature type="transmembrane region" description="Helical" evidence="1">
    <location>
        <begin position="61"/>
        <end position="81"/>
    </location>
</feature>
<organism evidence="2">
    <name type="scientific">Siphoviridae sp. ctzMZ8</name>
    <dbReference type="NCBI Taxonomy" id="2827598"/>
    <lineage>
        <taxon>Viruses</taxon>
        <taxon>Duplodnaviria</taxon>
        <taxon>Heunggongvirae</taxon>
        <taxon>Uroviricota</taxon>
        <taxon>Caudoviricetes</taxon>
    </lineage>
</organism>
<reference evidence="2" key="1">
    <citation type="journal article" date="2021" name="Proc. Natl. Acad. Sci. U.S.A.">
        <title>A Catalog of Tens of Thousands of Viruses from Human Metagenomes Reveals Hidden Associations with Chronic Diseases.</title>
        <authorList>
            <person name="Tisza M.J."/>
            <person name="Buck C.B."/>
        </authorList>
    </citation>
    <scope>NUCLEOTIDE SEQUENCE</scope>
    <source>
        <strain evidence="2">CtzMZ8</strain>
    </source>
</reference>